<evidence type="ECO:0000256" key="2">
    <source>
        <dbReference type="ARBA" id="ARBA00022741"/>
    </source>
</evidence>
<dbReference type="Gene3D" id="3.40.50.300">
    <property type="entry name" value="P-loop containing nucleotide triphosphate hydrolases"/>
    <property type="match status" value="1"/>
</dbReference>
<gene>
    <name evidence="7" type="primary">engB</name>
    <name evidence="7" type="ORF">SNAT2548_LOCUS716</name>
</gene>
<keyword evidence="3" id="KW-0460">Magnesium</keyword>
<dbReference type="Pfam" id="PF01926">
    <property type="entry name" value="MMR_HSR1"/>
    <property type="match status" value="1"/>
</dbReference>
<organism evidence="7 8">
    <name type="scientific">Symbiodinium natans</name>
    <dbReference type="NCBI Taxonomy" id="878477"/>
    <lineage>
        <taxon>Eukaryota</taxon>
        <taxon>Sar</taxon>
        <taxon>Alveolata</taxon>
        <taxon>Dinophyceae</taxon>
        <taxon>Suessiales</taxon>
        <taxon>Symbiodiniaceae</taxon>
        <taxon>Symbiodinium</taxon>
    </lineage>
</organism>
<evidence type="ECO:0000313" key="8">
    <source>
        <dbReference type="Proteomes" id="UP000604046"/>
    </source>
</evidence>
<evidence type="ECO:0000259" key="6">
    <source>
        <dbReference type="PROSITE" id="PS51706"/>
    </source>
</evidence>
<dbReference type="Proteomes" id="UP000604046">
    <property type="component" value="Unassembled WGS sequence"/>
</dbReference>
<comment type="caution">
    <text evidence="7">The sequence shown here is derived from an EMBL/GenBank/DDBJ whole genome shotgun (WGS) entry which is preliminary data.</text>
</comment>
<dbReference type="AlphaFoldDB" id="A0A812GT93"/>
<keyword evidence="8" id="KW-1185">Reference proteome</keyword>
<dbReference type="GO" id="GO:0046872">
    <property type="term" value="F:metal ion binding"/>
    <property type="evidence" value="ECO:0007669"/>
    <property type="project" value="UniProtKB-KW"/>
</dbReference>
<sequence length="1013" mass="111329">MFRSGTGRRLGSATQATLWPAATTLIVRSCRQAAVRTMVQDPLQAVGGCGVCRQALAAPEEALVTSHRPPFAASVTKLCGMHREAAPGPQTKEGGICLQNTSTRICGVEMNTGNVGCYSKDTCQDPSPMAPKLACFPDGHSAVNATELFANMSHFGSGNSIGVWNDEPKVVQRWNTLIRLVAKRRRMPDVFEVYDAMRALWVRADHGTTEFIARAAVATVGLSGLVDSFHTMPPARYPEVVFVGWSNVGKSSLINSLLHRTAVAPVSKMPGKTTQFHFYTINEQNAAFPQMTLVDVPGLGEAMADEMQIRHWRRTLDLYLKERGPTLRQVFHLISCEVLLRRQRPSPLDISVMEMCLNHRRDFNLDYTLVITKIDLIRNKIDAQTVYDNLRKVVRRLRLGKAKIVPASVRHTTGRVLLWKRLWRSVDPERDSRPARDLSMVRQDVERLVEAKDAETLLKLAAEESGDGWEFAVRGLLVLGRLRDAWRIIQAGPRKPQGLQAGEDEGEDSAIDNDMQMLKEGLLEAAEADGKEQDEDETELAEEAMEENAGVDFFQMPEDVESEQMAAMQERAALALGEAALAPATSTESETTPLAPCDAALADEVAAMLSREHRGAAAELLMEQVVAAARLESVESQFSDTFGQLDALLQRAKEDALYTPWSADRWNRLLRVVGSQRNLAAVEKVLNYMSEFQVTGDKDTDAVMAELAVESVELVHQAPGPCELDLNLLRIEAPQVLFLGGCTFSSRKGGPDRAAIADAVVSTVPRRRIQDEIAASSENLRKTRDQQSTPLQMQPLSSCKITCARKLFQQVSYDSLPQEFAFLIYASLNWRMPAWYQNDMMIAVHTPMYGSPLWNGQPSGAVGSTQLGWRAQTSCRGHSKAGALRNNRIGFDELSASSSILSTDEAQCCELGELCIIGRAVCSVLPGRSARWASALRLPCGEAGQAGQAEQAEQAQQAGQSEAVSAPPSVNESLLVSEDEPDAQRIRRYQSGFSRGGYLSSTAYTNSAEFKTE</sequence>
<dbReference type="PANTHER" id="PTHR11649">
    <property type="entry name" value="MSS1/TRME-RELATED GTP-BINDING PROTEIN"/>
    <property type="match status" value="1"/>
</dbReference>
<feature type="domain" description="EngB-type G" evidence="6">
    <location>
        <begin position="236"/>
        <end position="428"/>
    </location>
</feature>
<keyword evidence="4" id="KW-0342">GTP-binding</keyword>
<dbReference type="SUPFAM" id="SSF52540">
    <property type="entry name" value="P-loop containing nucleoside triphosphate hydrolases"/>
    <property type="match status" value="1"/>
</dbReference>
<evidence type="ECO:0000256" key="5">
    <source>
        <dbReference type="SAM" id="MobiDB-lite"/>
    </source>
</evidence>
<evidence type="ECO:0000256" key="3">
    <source>
        <dbReference type="ARBA" id="ARBA00022842"/>
    </source>
</evidence>
<proteinExistence type="predicted"/>
<dbReference type="InterPro" id="IPR006073">
    <property type="entry name" value="GTP-bd"/>
</dbReference>
<name>A0A812GT93_9DINO</name>
<dbReference type="EMBL" id="CAJNDS010000035">
    <property type="protein sequence ID" value="CAE6927755.1"/>
    <property type="molecule type" value="Genomic_DNA"/>
</dbReference>
<dbReference type="PROSITE" id="PS51706">
    <property type="entry name" value="G_ENGB"/>
    <property type="match status" value="1"/>
</dbReference>
<evidence type="ECO:0000256" key="1">
    <source>
        <dbReference type="ARBA" id="ARBA00022723"/>
    </source>
</evidence>
<evidence type="ECO:0000256" key="4">
    <source>
        <dbReference type="ARBA" id="ARBA00023134"/>
    </source>
</evidence>
<keyword evidence="1" id="KW-0479">Metal-binding</keyword>
<reference evidence="7" key="1">
    <citation type="submission" date="2021-02" db="EMBL/GenBank/DDBJ databases">
        <authorList>
            <person name="Dougan E. K."/>
            <person name="Rhodes N."/>
            <person name="Thang M."/>
            <person name="Chan C."/>
        </authorList>
    </citation>
    <scope>NUCLEOTIDE SEQUENCE</scope>
</reference>
<dbReference type="OrthoDB" id="391988at2759"/>
<dbReference type="InterPro" id="IPR030393">
    <property type="entry name" value="G_ENGB_dom"/>
</dbReference>
<dbReference type="PANTHER" id="PTHR11649:SF13">
    <property type="entry name" value="ENGB-TYPE G DOMAIN-CONTAINING PROTEIN"/>
    <property type="match status" value="1"/>
</dbReference>
<protein>
    <submittedName>
        <fullName evidence="7">EngB protein</fullName>
    </submittedName>
</protein>
<feature type="region of interest" description="Disordered" evidence="5">
    <location>
        <begin position="958"/>
        <end position="978"/>
    </location>
</feature>
<accession>A0A812GT93</accession>
<keyword evidence="2" id="KW-0547">Nucleotide-binding</keyword>
<dbReference type="InterPro" id="IPR027417">
    <property type="entry name" value="P-loop_NTPase"/>
</dbReference>
<evidence type="ECO:0000313" key="7">
    <source>
        <dbReference type="EMBL" id="CAE6927755.1"/>
    </source>
</evidence>
<dbReference type="GO" id="GO:0005525">
    <property type="term" value="F:GTP binding"/>
    <property type="evidence" value="ECO:0007669"/>
    <property type="project" value="UniProtKB-KW"/>
</dbReference>